<comment type="caution">
    <text evidence="2">The sequence shown here is derived from an EMBL/GenBank/DDBJ whole genome shotgun (WGS) entry which is preliminary data.</text>
</comment>
<evidence type="ECO:0000313" key="2">
    <source>
        <dbReference type="EMBL" id="MBA9076396.1"/>
    </source>
</evidence>
<accession>A0A839GN72</accession>
<reference evidence="2 3" key="1">
    <citation type="submission" date="2020-08" db="EMBL/GenBank/DDBJ databases">
        <title>Genomic Encyclopedia of Type Strains, Phase IV (KMG-IV): sequencing the most valuable type-strain genomes for metagenomic binning, comparative biology and taxonomic classification.</title>
        <authorList>
            <person name="Goeker M."/>
        </authorList>
    </citation>
    <scope>NUCLEOTIDE SEQUENCE [LARGE SCALE GENOMIC DNA]</scope>
    <source>
        <strain evidence="2 3">DSM 29854</strain>
    </source>
</reference>
<keyword evidence="1" id="KW-1133">Transmembrane helix</keyword>
<dbReference type="RefSeq" id="WP_182512232.1">
    <property type="nucleotide sequence ID" value="NZ_JACJIQ010000003.1"/>
</dbReference>
<keyword evidence="1" id="KW-0472">Membrane</keyword>
<dbReference type="AlphaFoldDB" id="A0A839GN72"/>
<evidence type="ECO:0000313" key="3">
    <source>
        <dbReference type="Proteomes" id="UP000563094"/>
    </source>
</evidence>
<keyword evidence="1" id="KW-0812">Transmembrane</keyword>
<proteinExistence type="predicted"/>
<gene>
    <name evidence="2" type="ORF">FHS90_001100</name>
</gene>
<feature type="transmembrane region" description="Helical" evidence="1">
    <location>
        <begin position="20"/>
        <end position="41"/>
    </location>
</feature>
<keyword evidence="3" id="KW-1185">Reference proteome</keyword>
<sequence length="88" mass="9964">MFNRYGTNVEGLSLEKKETFGCFVTEKFVLCILEILAFWVFASVCCLKDSAGDVLLVTNTGDGPKLFYWEILPYGFYEKEGTKVKPGF</sequence>
<organism evidence="2 3">
    <name type="scientific">Rufibacter quisquiliarum</name>
    <dbReference type="NCBI Taxonomy" id="1549639"/>
    <lineage>
        <taxon>Bacteria</taxon>
        <taxon>Pseudomonadati</taxon>
        <taxon>Bacteroidota</taxon>
        <taxon>Cytophagia</taxon>
        <taxon>Cytophagales</taxon>
        <taxon>Hymenobacteraceae</taxon>
        <taxon>Rufibacter</taxon>
    </lineage>
</organism>
<evidence type="ECO:0000256" key="1">
    <source>
        <dbReference type="SAM" id="Phobius"/>
    </source>
</evidence>
<name>A0A839GN72_9BACT</name>
<dbReference type="Proteomes" id="UP000563094">
    <property type="component" value="Unassembled WGS sequence"/>
</dbReference>
<dbReference type="EMBL" id="JACJIQ010000003">
    <property type="protein sequence ID" value="MBA9076396.1"/>
    <property type="molecule type" value="Genomic_DNA"/>
</dbReference>
<protein>
    <submittedName>
        <fullName evidence="2">Uncharacterized protein</fullName>
    </submittedName>
</protein>